<dbReference type="Gene3D" id="3.20.20.10">
    <property type="entry name" value="Alanine racemase"/>
    <property type="match status" value="1"/>
</dbReference>
<dbReference type="PANTHER" id="PTHR10146">
    <property type="entry name" value="PROLINE SYNTHETASE CO-TRANSCRIBED BACTERIAL HOMOLOG PROTEIN"/>
    <property type="match status" value="1"/>
</dbReference>
<evidence type="ECO:0000256" key="4">
    <source>
        <dbReference type="RuleBase" id="RU004514"/>
    </source>
</evidence>
<dbReference type="KEGG" id="hha:Hhal_0945"/>
<dbReference type="PROSITE" id="PS01211">
    <property type="entry name" value="UPF0001"/>
    <property type="match status" value="1"/>
</dbReference>
<dbReference type="eggNOG" id="COG0325">
    <property type="taxonomic scope" value="Bacteria"/>
</dbReference>
<dbReference type="HOGENOM" id="CLU_059988_0_1_6"/>
<dbReference type="RefSeq" id="WP_011813744.1">
    <property type="nucleotide sequence ID" value="NC_008789.1"/>
</dbReference>
<dbReference type="InterPro" id="IPR029066">
    <property type="entry name" value="PLP-binding_barrel"/>
</dbReference>
<organism evidence="6 7">
    <name type="scientific">Halorhodospira halophila (strain DSM 244 / SL1)</name>
    <name type="common">Ectothiorhodospira halophila (strain DSM 244 / SL1)</name>
    <dbReference type="NCBI Taxonomy" id="349124"/>
    <lineage>
        <taxon>Bacteria</taxon>
        <taxon>Pseudomonadati</taxon>
        <taxon>Pseudomonadota</taxon>
        <taxon>Gammaproteobacteria</taxon>
        <taxon>Chromatiales</taxon>
        <taxon>Ectothiorhodospiraceae</taxon>
        <taxon>Halorhodospira</taxon>
    </lineage>
</organism>
<evidence type="ECO:0000256" key="2">
    <source>
        <dbReference type="HAMAP-Rule" id="MF_02087"/>
    </source>
</evidence>
<comment type="function">
    <text evidence="2">Pyridoxal 5'-phosphate (PLP)-binding protein, which is involved in PLP homeostasis.</text>
</comment>
<dbReference type="HAMAP" id="MF_02087">
    <property type="entry name" value="PLP_homeostasis"/>
    <property type="match status" value="1"/>
</dbReference>
<dbReference type="NCBIfam" id="TIGR00044">
    <property type="entry name" value="YggS family pyridoxal phosphate-dependent enzyme"/>
    <property type="match status" value="1"/>
</dbReference>
<dbReference type="EMBL" id="CP000544">
    <property type="protein sequence ID" value="ABM61721.1"/>
    <property type="molecule type" value="Genomic_DNA"/>
</dbReference>
<evidence type="ECO:0000259" key="5">
    <source>
        <dbReference type="Pfam" id="PF01168"/>
    </source>
</evidence>
<evidence type="ECO:0000256" key="3">
    <source>
        <dbReference type="PIRSR" id="PIRSR004848-1"/>
    </source>
</evidence>
<comment type="cofactor">
    <cofactor evidence="3">
        <name>pyridoxal 5'-phosphate</name>
        <dbReference type="ChEBI" id="CHEBI:597326"/>
    </cofactor>
</comment>
<dbReference type="GO" id="GO:0030170">
    <property type="term" value="F:pyridoxal phosphate binding"/>
    <property type="evidence" value="ECO:0007669"/>
    <property type="project" value="UniProtKB-UniRule"/>
</dbReference>
<sequence length="228" mass="24750">MSEIATRLAAVQERVRAAEADCGRPAGSVQILAVSKRHSAAAMRAAYTAGQHAFGENYLQEATEKQAELADLALEWHFIGGVQSNKTREVAERFDWVHTVDRAKIARRLSEQRPPDHPPLNVCLQVNISEEPQKAGCLPDDVGDLAAAVDRLPQLRLRGLMALPAPAEGFDAQRRPLARLRELQQALREGGHHGLDTLSMGMSADLEAAIAEGATIVRIGTAIFGPRE</sequence>
<accession>A1WVK9</accession>
<proteinExistence type="inferred from homology"/>
<dbReference type="PANTHER" id="PTHR10146:SF14">
    <property type="entry name" value="PYRIDOXAL PHOSPHATE HOMEOSTASIS PROTEIN"/>
    <property type="match status" value="1"/>
</dbReference>
<dbReference type="Proteomes" id="UP000000647">
    <property type="component" value="Chromosome"/>
</dbReference>
<dbReference type="AlphaFoldDB" id="A1WVK9"/>
<name>A1WVK9_HALHL</name>
<feature type="modified residue" description="N6-(pyridoxal phosphate)lysine" evidence="2 3">
    <location>
        <position position="36"/>
    </location>
</feature>
<reference evidence="7" key="1">
    <citation type="submission" date="2006-12" db="EMBL/GenBank/DDBJ databases">
        <title>Complete sequence of Halorhodospira halophila SL1.</title>
        <authorList>
            <consortium name="US DOE Joint Genome Institute"/>
            <person name="Copeland A."/>
            <person name="Lucas S."/>
            <person name="Lapidus A."/>
            <person name="Barry K."/>
            <person name="Detter J.C."/>
            <person name="Glavina del Rio T."/>
            <person name="Hammon N."/>
            <person name="Israni S."/>
            <person name="Dalin E."/>
            <person name="Tice H."/>
            <person name="Pitluck S."/>
            <person name="Saunders E."/>
            <person name="Brettin T."/>
            <person name="Bruce D."/>
            <person name="Han C."/>
            <person name="Tapia R."/>
            <person name="Schmutz J."/>
            <person name="Larimer F."/>
            <person name="Land M."/>
            <person name="Hauser L."/>
            <person name="Kyrpides N."/>
            <person name="Mikhailova N."/>
            <person name="Hoff W."/>
            <person name="Richardson P."/>
        </authorList>
    </citation>
    <scope>NUCLEOTIDE SEQUENCE [LARGE SCALE GENOMIC DNA]</scope>
    <source>
        <strain evidence="7">DSM 244 / SL1</strain>
    </source>
</reference>
<dbReference type="InterPro" id="IPR011078">
    <property type="entry name" value="PyrdxlP_homeostasis"/>
</dbReference>
<evidence type="ECO:0000313" key="6">
    <source>
        <dbReference type="EMBL" id="ABM61721.1"/>
    </source>
</evidence>
<dbReference type="CDD" id="cd06824">
    <property type="entry name" value="PLPDE_III_Yggs_like"/>
    <property type="match status" value="1"/>
</dbReference>
<dbReference type="STRING" id="349124.Hhal_0945"/>
<gene>
    <name evidence="6" type="ordered locus">Hhal_0945</name>
</gene>
<feature type="domain" description="Alanine racemase N-terminal" evidence="5">
    <location>
        <begin position="8"/>
        <end position="226"/>
    </location>
</feature>
<dbReference type="InterPro" id="IPR001608">
    <property type="entry name" value="Ala_racemase_N"/>
</dbReference>
<keyword evidence="1 2" id="KW-0663">Pyridoxal phosphate</keyword>
<reference evidence="6 7" key="2">
    <citation type="journal article" date="2013" name="Stand. Genomic Sci.">
        <title>Complete genome sequence of Halorhodospira halophila SL1.</title>
        <authorList>
            <person name="Challacombe J.F."/>
            <person name="Majid S."/>
            <person name="Deole R."/>
            <person name="Brettin T.S."/>
            <person name="Bruce D."/>
            <person name="Delano S.F."/>
            <person name="Detter J.C."/>
            <person name="Gleasner C.D."/>
            <person name="Han C.S."/>
            <person name="Misra M."/>
            <person name="Reitenga K.G."/>
            <person name="Mikhailova N."/>
            <person name="Woyke T."/>
            <person name="Pitluck S."/>
            <person name="Nolan M."/>
            <person name="Land M.L."/>
            <person name="Saunders E."/>
            <person name="Tapia R."/>
            <person name="Lapidus A."/>
            <person name="Ivanova N."/>
            <person name="Hoff W.D."/>
        </authorList>
    </citation>
    <scope>NUCLEOTIDE SEQUENCE [LARGE SCALE GENOMIC DNA]</scope>
    <source>
        <strain evidence="7">DSM 244 / SL1</strain>
    </source>
</reference>
<dbReference type="FunFam" id="3.20.20.10:FF:000018">
    <property type="entry name" value="Pyridoxal phosphate homeostasis protein"/>
    <property type="match status" value="1"/>
</dbReference>
<keyword evidence="7" id="KW-1185">Reference proteome</keyword>
<dbReference type="SUPFAM" id="SSF51419">
    <property type="entry name" value="PLP-binding barrel"/>
    <property type="match status" value="1"/>
</dbReference>
<evidence type="ECO:0000256" key="1">
    <source>
        <dbReference type="ARBA" id="ARBA00022898"/>
    </source>
</evidence>
<protein>
    <recommendedName>
        <fullName evidence="2">Pyridoxal phosphate homeostasis protein</fullName>
        <shortName evidence="2">PLP homeostasis protein</shortName>
    </recommendedName>
</protein>
<dbReference type="OrthoDB" id="9804072at2"/>
<comment type="similarity">
    <text evidence="2 4">Belongs to the pyridoxal phosphate-binding protein YggS/PROSC family.</text>
</comment>
<dbReference type="PIRSF" id="PIRSF004848">
    <property type="entry name" value="YBL036c_PLPDEIII"/>
    <property type="match status" value="1"/>
</dbReference>
<dbReference type="Pfam" id="PF01168">
    <property type="entry name" value="Ala_racemase_N"/>
    <property type="match status" value="1"/>
</dbReference>
<evidence type="ECO:0000313" key="7">
    <source>
        <dbReference type="Proteomes" id="UP000000647"/>
    </source>
</evidence>